<feature type="domain" description="Pseudouridine synthase II N-terminal" evidence="6">
    <location>
        <begin position="32"/>
        <end position="179"/>
    </location>
</feature>
<protein>
    <recommendedName>
        <fullName evidence="5">tRNA pseudouridine synthase B</fullName>
        <ecNumber evidence="5">5.4.99.25</ecNumber>
    </recommendedName>
    <alternativeName>
        <fullName evidence="5">tRNA pseudouridine(55) synthase</fullName>
        <shortName evidence="5">Psi55 synthase</shortName>
    </alternativeName>
    <alternativeName>
        <fullName evidence="5">tRNA pseudouridylate synthase</fullName>
    </alternativeName>
    <alternativeName>
        <fullName evidence="5">tRNA-uridine isomerase</fullName>
    </alternativeName>
</protein>
<proteinExistence type="inferred from homology"/>
<evidence type="ECO:0000256" key="1">
    <source>
        <dbReference type="ARBA" id="ARBA00000385"/>
    </source>
</evidence>
<keyword evidence="4 5" id="KW-0413">Isomerase</keyword>
<dbReference type="NCBIfam" id="TIGR00431">
    <property type="entry name" value="TruB"/>
    <property type="match status" value="1"/>
</dbReference>
<reference evidence="9 10" key="1">
    <citation type="journal article" date="2017" name="Int. J. Syst. Evol. Microbiol.">
        <title>Photobacterium alginatilyticum sp. nov., a marine bacterium isolated from bottom seawater.</title>
        <authorList>
            <person name="Wang X."/>
            <person name="Wang Y."/>
            <person name="Yang X."/>
            <person name="Sun H."/>
            <person name="Li B."/>
            <person name="Zhang X.H."/>
        </authorList>
    </citation>
    <scope>NUCLEOTIDE SEQUENCE [LARGE SCALE GENOMIC DNA]</scope>
    <source>
        <strain evidence="9 10">P03D4</strain>
    </source>
</reference>
<dbReference type="InterPro" id="IPR032819">
    <property type="entry name" value="TruB_C"/>
</dbReference>
<evidence type="ECO:0000313" key="10">
    <source>
        <dbReference type="Proteomes" id="UP000738517"/>
    </source>
</evidence>
<evidence type="ECO:0000256" key="5">
    <source>
        <dbReference type="HAMAP-Rule" id="MF_01080"/>
    </source>
</evidence>
<evidence type="ECO:0000256" key="4">
    <source>
        <dbReference type="ARBA" id="ARBA00023235"/>
    </source>
</evidence>
<dbReference type="Pfam" id="PF01509">
    <property type="entry name" value="TruB_N"/>
    <property type="match status" value="1"/>
</dbReference>
<evidence type="ECO:0000313" key="9">
    <source>
        <dbReference type="EMBL" id="NBI52340.1"/>
    </source>
</evidence>
<dbReference type="EMBL" id="RSEJ01000005">
    <property type="protein sequence ID" value="NBI52340.1"/>
    <property type="molecule type" value="Genomic_DNA"/>
</dbReference>
<feature type="domain" description="tRNA pseudouridine synthase II TruB subfamily 1 C-terminal" evidence="7">
    <location>
        <begin position="251"/>
        <end position="308"/>
    </location>
</feature>
<feature type="active site" description="Nucleophile" evidence="5">
    <location>
        <position position="47"/>
    </location>
</feature>
<dbReference type="InterPro" id="IPR015947">
    <property type="entry name" value="PUA-like_sf"/>
</dbReference>
<dbReference type="Gene3D" id="2.30.130.10">
    <property type="entry name" value="PUA domain"/>
    <property type="match status" value="1"/>
</dbReference>
<comment type="caution">
    <text evidence="9">The sequence shown here is derived from an EMBL/GenBank/DDBJ whole genome shotgun (WGS) entry which is preliminary data.</text>
</comment>
<dbReference type="InterPro" id="IPR015240">
    <property type="entry name" value="tRNA_sdUridine_synth_fam1_C"/>
</dbReference>
<name>A0ABW9YF50_9GAMM</name>
<dbReference type="HAMAP" id="MF_01080">
    <property type="entry name" value="TruB_bact"/>
    <property type="match status" value="1"/>
</dbReference>
<dbReference type="RefSeq" id="WP_160649650.1">
    <property type="nucleotide sequence ID" value="NZ_RSEJ01000005.1"/>
</dbReference>
<comment type="similarity">
    <text evidence="2 5">Belongs to the pseudouridine synthase TruB family. Type 1 subfamily.</text>
</comment>
<evidence type="ECO:0000256" key="3">
    <source>
        <dbReference type="ARBA" id="ARBA00022694"/>
    </source>
</evidence>
<organism evidence="9 10">
    <name type="scientific">Photobacterium alginatilyticum</name>
    <dbReference type="NCBI Taxonomy" id="1775171"/>
    <lineage>
        <taxon>Bacteria</taxon>
        <taxon>Pseudomonadati</taxon>
        <taxon>Pseudomonadota</taxon>
        <taxon>Gammaproteobacteria</taxon>
        <taxon>Vibrionales</taxon>
        <taxon>Vibrionaceae</taxon>
        <taxon>Photobacterium</taxon>
    </lineage>
</organism>
<keyword evidence="3 5" id="KW-0819">tRNA processing</keyword>
<dbReference type="SUPFAM" id="SSF88697">
    <property type="entry name" value="PUA domain-like"/>
    <property type="match status" value="1"/>
</dbReference>
<dbReference type="InterPro" id="IPR036974">
    <property type="entry name" value="PUA_sf"/>
</dbReference>
<dbReference type="Gene3D" id="3.30.2350.10">
    <property type="entry name" value="Pseudouridine synthase"/>
    <property type="match status" value="1"/>
</dbReference>
<evidence type="ECO:0000259" key="6">
    <source>
        <dbReference type="Pfam" id="PF01509"/>
    </source>
</evidence>
<evidence type="ECO:0000256" key="2">
    <source>
        <dbReference type="ARBA" id="ARBA00005642"/>
    </source>
</evidence>
<dbReference type="CDD" id="cd21152">
    <property type="entry name" value="PUA_TruB_bacterial"/>
    <property type="match status" value="1"/>
</dbReference>
<dbReference type="Pfam" id="PF16198">
    <property type="entry name" value="TruB_C_2"/>
    <property type="match status" value="1"/>
</dbReference>
<dbReference type="InterPro" id="IPR020103">
    <property type="entry name" value="PsdUridine_synth_cat_dom_sf"/>
</dbReference>
<gene>
    <name evidence="5 9" type="primary">truB</name>
    <name evidence="9" type="ORF">EIZ48_07115</name>
</gene>
<sequence length="314" mass="34983">MARRRKGRPVDGVILLDKPTGLSSNDTLQKVKRIFFAQKAGHTGALDPLATGMLPICFGEATKFSQFLLDSDKRYRVVAKLGERTDTSDSDGEVVQTREVKVDRGQLERCIAKFRGTTDQIPSMYSALKYQGRKLYEYAREGIEVPRESRKITVYSVELLRFDNNEVEMELHVSKGTYIRTIVDDLGEMLGCGAHVTYLRRTGVSNYPMDRIVTLEQLQALLDQAKEQDIAPSELLDPLLLPTDSAVQDLPEVNILPALAVYILNGNPVQAGRVPETGTLVRITVGEQREFIGVGVIDEDGMLAPKRVMANKQD</sequence>
<dbReference type="InterPro" id="IPR002501">
    <property type="entry name" value="PsdUridine_synth_N"/>
</dbReference>
<comment type="function">
    <text evidence="5">Responsible for synthesis of pseudouridine from uracil-55 in the psi GC loop of transfer RNAs.</text>
</comment>
<accession>A0ABW9YF50</accession>
<dbReference type="Pfam" id="PF09157">
    <property type="entry name" value="TruB-C_2"/>
    <property type="match status" value="1"/>
</dbReference>
<dbReference type="SUPFAM" id="SSF55120">
    <property type="entry name" value="Pseudouridine synthase"/>
    <property type="match status" value="1"/>
</dbReference>
<feature type="domain" description="tRNA pseudouridylate synthase B C-terminal" evidence="8">
    <location>
        <begin position="180"/>
        <end position="248"/>
    </location>
</feature>
<evidence type="ECO:0000259" key="8">
    <source>
        <dbReference type="Pfam" id="PF16198"/>
    </source>
</evidence>
<dbReference type="EC" id="5.4.99.25" evidence="5"/>
<keyword evidence="10" id="KW-1185">Reference proteome</keyword>
<dbReference type="Proteomes" id="UP000738517">
    <property type="component" value="Unassembled WGS sequence"/>
</dbReference>
<dbReference type="PANTHER" id="PTHR13767:SF2">
    <property type="entry name" value="PSEUDOURIDYLATE SYNTHASE TRUB1"/>
    <property type="match status" value="1"/>
</dbReference>
<evidence type="ECO:0000259" key="7">
    <source>
        <dbReference type="Pfam" id="PF09157"/>
    </source>
</evidence>
<dbReference type="InterPro" id="IPR014780">
    <property type="entry name" value="tRNA_psdUridine_synth_TruB"/>
</dbReference>
<dbReference type="CDD" id="cd02573">
    <property type="entry name" value="PseudoU_synth_EcTruB"/>
    <property type="match status" value="1"/>
</dbReference>
<comment type="catalytic activity">
    <reaction evidence="1 5">
        <text>uridine(55) in tRNA = pseudouridine(55) in tRNA</text>
        <dbReference type="Rhea" id="RHEA:42532"/>
        <dbReference type="Rhea" id="RHEA-COMP:10101"/>
        <dbReference type="Rhea" id="RHEA-COMP:10102"/>
        <dbReference type="ChEBI" id="CHEBI:65314"/>
        <dbReference type="ChEBI" id="CHEBI:65315"/>
        <dbReference type="EC" id="5.4.99.25"/>
    </reaction>
</comment>
<dbReference type="PANTHER" id="PTHR13767">
    <property type="entry name" value="TRNA-PSEUDOURIDINE SYNTHASE"/>
    <property type="match status" value="1"/>
</dbReference>